<keyword evidence="3" id="KW-1185">Reference proteome</keyword>
<accession>A0A517ZJJ3</accession>
<evidence type="ECO:0000313" key="2">
    <source>
        <dbReference type="EMBL" id="QDU42665.1"/>
    </source>
</evidence>
<protein>
    <submittedName>
        <fullName evidence="2">Uncharacterized protein</fullName>
    </submittedName>
</protein>
<evidence type="ECO:0000313" key="3">
    <source>
        <dbReference type="Proteomes" id="UP000319383"/>
    </source>
</evidence>
<sequence length="32" mass="3561">MAKTQRKLKKANHGARPASSKARKAKRAKLKT</sequence>
<dbReference type="RefSeq" id="WP_369299126.1">
    <property type="nucleotide sequence ID" value="NZ_CP036270.1"/>
</dbReference>
<proteinExistence type="predicted"/>
<name>A0A517ZJJ3_9PLAN</name>
<feature type="compositionally biased region" description="Basic residues" evidence="1">
    <location>
        <begin position="1"/>
        <end position="13"/>
    </location>
</feature>
<gene>
    <name evidence="2" type="ORF">Mal52_11320</name>
</gene>
<dbReference type="KEGG" id="sdyn:Mal52_11320"/>
<reference evidence="2 3" key="1">
    <citation type="submission" date="2019-02" db="EMBL/GenBank/DDBJ databases">
        <title>Deep-cultivation of Planctomycetes and their phenomic and genomic characterization uncovers novel biology.</title>
        <authorList>
            <person name="Wiegand S."/>
            <person name="Jogler M."/>
            <person name="Boedeker C."/>
            <person name="Pinto D."/>
            <person name="Vollmers J."/>
            <person name="Rivas-Marin E."/>
            <person name="Kohn T."/>
            <person name="Peeters S.H."/>
            <person name="Heuer A."/>
            <person name="Rast P."/>
            <person name="Oberbeckmann S."/>
            <person name="Bunk B."/>
            <person name="Jeske O."/>
            <person name="Meyerdierks A."/>
            <person name="Storesund J.E."/>
            <person name="Kallscheuer N."/>
            <person name="Luecker S."/>
            <person name="Lage O.M."/>
            <person name="Pohl T."/>
            <person name="Merkel B.J."/>
            <person name="Hornburger P."/>
            <person name="Mueller R.-W."/>
            <person name="Bruemmer F."/>
            <person name="Labrenz M."/>
            <person name="Spormann A.M."/>
            <person name="Op den Camp H."/>
            <person name="Overmann J."/>
            <person name="Amann R."/>
            <person name="Jetten M.S.M."/>
            <person name="Mascher T."/>
            <person name="Medema M.H."/>
            <person name="Devos D.P."/>
            <person name="Kaster A.-K."/>
            <person name="Ovreas L."/>
            <person name="Rohde M."/>
            <person name="Galperin M.Y."/>
            <person name="Jogler C."/>
        </authorList>
    </citation>
    <scope>NUCLEOTIDE SEQUENCE [LARGE SCALE GENOMIC DNA]</scope>
    <source>
        <strain evidence="2 3">Mal52</strain>
    </source>
</reference>
<organism evidence="2 3">
    <name type="scientific">Symmachiella dynata</name>
    <dbReference type="NCBI Taxonomy" id="2527995"/>
    <lineage>
        <taxon>Bacteria</taxon>
        <taxon>Pseudomonadati</taxon>
        <taxon>Planctomycetota</taxon>
        <taxon>Planctomycetia</taxon>
        <taxon>Planctomycetales</taxon>
        <taxon>Planctomycetaceae</taxon>
        <taxon>Symmachiella</taxon>
    </lineage>
</organism>
<evidence type="ECO:0000256" key="1">
    <source>
        <dbReference type="SAM" id="MobiDB-lite"/>
    </source>
</evidence>
<dbReference type="AlphaFoldDB" id="A0A517ZJJ3"/>
<dbReference type="NCBIfam" id="NF047429">
    <property type="entry name" value="ribo_Plancto_bL37"/>
    <property type="match status" value="1"/>
</dbReference>
<feature type="region of interest" description="Disordered" evidence="1">
    <location>
        <begin position="1"/>
        <end position="32"/>
    </location>
</feature>
<dbReference type="Proteomes" id="UP000319383">
    <property type="component" value="Chromosome"/>
</dbReference>
<feature type="compositionally biased region" description="Basic residues" evidence="1">
    <location>
        <begin position="21"/>
        <end position="32"/>
    </location>
</feature>
<dbReference type="EMBL" id="CP036276">
    <property type="protein sequence ID" value="QDU42665.1"/>
    <property type="molecule type" value="Genomic_DNA"/>
</dbReference>